<dbReference type="Pfam" id="PF00072">
    <property type="entry name" value="Response_reg"/>
    <property type="match status" value="1"/>
</dbReference>
<dbReference type="PROSITE" id="PS51755">
    <property type="entry name" value="OMPR_PHOB"/>
    <property type="match status" value="1"/>
</dbReference>
<evidence type="ECO:0000256" key="2">
    <source>
        <dbReference type="ARBA" id="ARBA00023012"/>
    </source>
</evidence>
<dbReference type="AlphaFoldDB" id="A0A401ZGW9"/>
<evidence type="ECO:0000256" key="7">
    <source>
        <dbReference type="PROSITE-ProRule" id="PRU01091"/>
    </source>
</evidence>
<dbReference type="FunFam" id="3.40.50.2300:FF:000001">
    <property type="entry name" value="DNA-binding response regulator PhoB"/>
    <property type="match status" value="1"/>
</dbReference>
<protein>
    <submittedName>
        <fullName evidence="10">DNA-binding response regulator</fullName>
    </submittedName>
</protein>
<feature type="domain" description="Response regulatory" evidence="8">
    <location>
        <begin position="3"/>
        <end position="118"/>
    </location>
</feature>
<dbReference type="InterPro" id="IPR011006">
    <property type="entry name" value="CheY-like_superfamily"/>
</dbReference>
<dbReference type="Gene3D" id="3.40.50.2300">
    <property type="match status" value="1"/>
</dbReference>
<dbReference type="Pfam" id="PF00486">
    <property type="entry name" value="Trans_reg_C"/>
    <property type="match status" value="1"/>
</dbReference>
<evidence type="ECO:0000313" key="11">
    <source>
        <dbReference type="Proteomes" id="UP000287224"/>
    </source>
</evidence>
<evidence type="ECO:0000313" key="10">
    <source>
        <dbReference type="EMBL" id="GCE06043.1"/>
    </source>
</evidence>
<dbReference type="GO" id="GO:0000156">
    <property type="term" value="F:phosphorelay response regulator activity"/>
    <property type="evidence" value="ECO:0007669"/>
    <property type="project" value="TreeGrafter"/>
</dbReference>
<evidence type="ECO:0000256" key="3">
    <source>
        <dbReference type="ARBA" id="ARBA00023015"/>
    </source>
</evidence>
<accession>A0A401ZGW9</accession>
<dbReference type="OrthoDB" id="9790454at2"/>
<evidence type="ECO:0000256" key="5">
    <source>
        <dbReference type="ARBA" id="ARBA00023163"/>
    </source>
</evidence>
<gene>
    <name evidence="10" type="ORF">KDAU_33720</name>
</gene>
<comment type="caution">
    <text evidence="10">The sequence shown here is derived from an EMBL/GenBank/DDBJ whole genome shotgun (WGS) entry which is preliminary data.</text>
</comment>
<dbReference type="Gene3D" id="1.10.10.10">
    <property type="entry name" value="Winged helix-like DNA-binding domain superfamily/Winged helix DNA-binding domain"/>
    <property type="match status" value="1"/>
</dbReference>
<dbReference type="SMART" id="SM00862">
    <property type="entry name" value="Trans_reg_C"/>
    <property type="match status" value="1"/>
</dbReference>
<dbReference type="Gene3D" id="6.10.250.690">
    <property type="match status" value="1"/>
</dbReference>
<dbReference type="Proteomes" id="UP000287224">
    <property type="component" value="Unassembled WGS sequence"/>
</dbReference>
<keyword evidence="11" id="KW-1185">Reference proteome</keyword>
<keyword evidence="2" id="KW-0902">Two-component regulatory system</keyword>
<dbReference type="RefSeq" id="WP_126597027.1">
    <property type="nucleotide sequence ID" value="NZ_BIFQ01000001.1"/>
</dbReference>
<keyword evidence="4 7" id="KW-0238">DNA-binding</keyword>
<sequence length="226" mass="25746">MVKILVVEDEKQIVSFLRRGLMYKGFEVISAENGNEAIEKAQHAAPDLVILDIMLPDFDGFELCRYLRATGNETLPILMLTAKDDLADKITGLDSGADDYITKPFDFEELVARIRAALRRVESLHQSNQRLEIGDLVIDSNAHEVWRAGEQVELTRREYDLLEFLAQNASHVLSKERIFERVWGYDNEAELEVIKVYINYLRSKLNVGGKPDLIHAVRGIGYVLRA</sequence>
<evidence type="ECO:0000256" key="6">
    <source>
        <dbReference type="PROSITE-ProRule" id="PRU00169"/>
    </source>
</evidence>
<dbReference type="PANTHER" id="PTHR48111:SF28">
    <property type="entry name" value="TRANSCRIPTIONAL REGULATORY PROTEIN TCRX-RELATED"/>
    <property type="match status" value="1"/>
</dbReference>
<proteinExistence type="predicted"/>
<keyword evidence="3" id="KW-0805">Transcription regulation</keyword>
<dbReference type="SUPFAM" id="SSF52172">
    <property type="entry name" value="CheY-like"/>
    <property type="match status" value="1"/>
</dbReference>
<feature type="domain" description="OmpR/PhoB-type" evidence="9">
    <location>
        <begin position="128"/>
        <end position="226"/>
    </location>
</feature>
<dbReference type="CDD" id="cd00383">
    <property type="entry name" value="trans_reg_C"/>
    <property type="match status" value="1"/>
</dbReference>
<evidence type="ECO:0000256" key="4">
    <source>
        <dbReference type="ARBA" id="ARBA00023125"/>
    </source>
</evidence>
<dbReference type="InterPro" id="IPR001789">
    <property type="entry name" value="Sig_transdc_resp-reg_receiver"/>
</dbReference>
<dbReference type="GO" id="GO:0005829">
    <property type="term" value="C:cytosol"/>
    <property type="evidence" value="ECO:0007669"/>
    <property type="project" value="TreeGrafter"/>
</dbReference>
<keyword evidence="5" id="KW-0804">Transcription</keyword>
<name>A0A401ZGW9_9CHLR</name>
<dbReference type="PANTHER" id="PTHR48111">
    <property type="entry name" value="REGULATOR OF RPOS"/>
    <property type="match status" value="1"/>
</dbReference>
<reference evidence="11" key="1">
    <citation type="submission" date="2018-12" db="EMBL/GenBank/DDBJ databases">
        <title>Tengunoibacter tsumagoiensis gen. nov., sp. nov., Dictyobacter kobayashii sp. nov., D. alpinus sp. nov., and D. joshuensis sp. nov. and description of Dictyobacteraceae fam. nov. within the order Ktedonobacterales isolated from Tengu-no-mugimeshi.</title>
        <authorList>
            <person name="Wang C.M."/>
            <person name="Zheng Y."/>
            <person name="Sakai Y."/>
            <person name="Toyoda A."/>
            <person name="Minakuchi Y."/>
            <person name="Abe K."/>
            <person name="Yokota A."/>
            <person name="Yabe S."/>
        </authorList>
    </citation>
    <scope>NUCLEOTIDE SEQUENCE [LARGE SCALE GENOMIC DNA]</scope>
    <source>
        <strain evidence="11">S-27</strain>
    </source>
</reference>
<evidence type="ECO:0000259" key="8">
    <source>
        <dbReference type="PROSITE" id="PS50110"/>
    </source>
</evidence>
<evidence type="ECO:0000256" key="1">
    <source>
        <dbReference type="ARBA" id="ARBA00022553"/>
    </source>
</evidence>
<dbReference type="EMBL" id="BIFQ01000001">
    <property type="protein sequence ID" value="GCE06043.1"/>
    <property type="molecule type" value="Genomic_DNA"/>
</dbReference>
<feature type="DNA-binding region" description="OmpR/PhoB-type" evidence="7">
    <location>
        <begin position="128"/>
        <end position="226"/>
    </location>
</feature>
<dbReference type="GO" id="GO:0032993">
    <property type="term" value="C:protein-DNA complex"/>
    <property type="evidence" value="ECO:0007669"/>
    <property type="project" value="TreeGrafter"/>
</dbReference>
<dbReference type="InterPro" id="IPR001867">
    <property type="entry name" value="OmpR/PhoB-type_DNA-bd"/>
</dbReference>
<dbReference type="PROSITE" id="PS50110">
    <property type="entry name" value="RESPONSE_REGULATORY"/>
    <property type="match status" value="1"/>
</dbReference>
<dbReference type="InterPro" id="IPR039420">
    <property type="entry name" value="WalR-like"/>
</dbReference>
<dbReference type="GO" id="GO:0006355">
    <property type="term" value="P:regulation of DNA-templated transcription"/>
    <property type="evidence" value="ECO:0007669"/>
    <property type="project" value="InterPro"/>
</dbReference>
<dbReference type="FunFam" id="1.10.10.10:FF:000005">
    <property type="entry name" value="Two-component system response regulator"/>
    <property type="match status" value="1"/>
</dbReference>
<dbReference type="GO" id="GO:0000976">
    <property type="term" value="F:transcription cis-regulatory region binding"/>
    <property type="evidence" value="ECO:0007669"/>
    <property type="project" value="TreeGrafter"/>
</dbReference>
<keyword evidence="1 6" id="KW-0597">Phosphoprotein</keyword>
<dbReference type="SMART" id="SM00448">
    <property type="entry name" value="REC"/>
    <property type="match status" value="1"/>
</dbReference>
<dbReference type="InterPro" id="IPR036388">
    <property type="entry name" value="WH-like_DNA-bd_sf"/>
</dbReference>
<organism evidence="10 11">
    <name type="scientific">Dictyobacter aurantiacus</name>
    <dbReference type="NCBI Taxonomy" id="1936993"/>
    <lineage>
        <taxon>Bacteria</taxon>
        <taxon>Bacillati</taxon>
        <taxon>Chloroflexota</taxon>
        <taxon>Ktedonobacteria</taxon>
        <taxon>Ktedonobacterales</taxon>
        <taxon>Dictyobacteraceae</taxon>
        <taxon>Dictyobacter</taxon>
    </lineage>
</organism>
<evidence type="ECO:0000259" key="9">
    <source>
        <dbReference type="PROSITE" id="PS51755"/>
    </source>
</evidence>
<feature type="modified residue" description="4-aspartylphosphate" evidence="6">
    <location>
        <position position="52"/>
    </location>
</feature>